<dbReference type="AlphaFoldDB" id="A0A1C3YXH0"/>
<dbReference type="InterPro" id="IPR012373">
    <property type="entry name" value="Ferrdict_sens_TM"/>
</dbReference>
<dbReference type="EMBL" id="FMAR01000001">
    <property type="protein sequence ID" value="SCB74801.1"/>
    <property type="molecule type" value="Genomic_DNA"/>
</dbReference>
<dbReference type="PANTHER" id="PTHR30273:SF2">
    <property type="entry name" value="PROTEIN FECR"/>
    <property type="match status" value="1"/>
</dbReference>
<dbReference type="Pfam" id="PF04773">
    <property type="entry name" value="FecR"/>
    <property type="match status" value="1"/>
</dbReference>
<dbReference type="PANTHER" id="PTHR30273">
    <property type="entry name" value="PERIPLASMIC SIGNAL SENSOR AND SIGMA FACTOR ACTIVATOR FECR-RELATED"/>
    <property type="match status" value="1"/>
</dbReference>
<dbReference type="Gene3D" id="2.60.120.1440">
    <property type="match status" value="1"/>
</dbReference>
<keyword evidence="4" id="KW-1185">Reference proteome</keyword>
<dbReference type="Proteomes" id="UP000242818">
    <property type="component" value="Unassembled WGS sequence"/>
</dbReference>
<reference evidence="3 4" key="1">
    <citation type="submission" date="2016-08" db="EMBL/GenBank/DDBJ databases">
        <authorList>
            <person name="Seilhamer J.J."/>
        </authorList>
    </citation>
    <scope>NUCLEOTIDE SEQUENCE [LARGE SCALE GENOMIC DNA]</scope>
    <source>
        <strain evidence="3 4">A37T2</strain>
    </source>
</reference>
<feature type="domain" description="FecR protein" evidence="1">
    <location>
        <begin position="131"/>
        <end position="214"/>
    </location>
</feature>
<feature type="domain" description="Protein FecR C-terminal" evidence="2">
    <location>
        <begin position="259"/>
        <end position="326"/>
    </location>
</feature>
<dbReference type="GO" id="GO:0016989">
    <property type="term" value="F:sigma factor antagonist activity"/>
    <property type="evidence" value="ECO:0007669"/>
    <property type="project" value="TreeGrafter"/>
</dbReference>
<dbReference type="PIRSF" id="PIRSF018266">
    <property type="entry name" value="FecR"/>
    <property type="match status" value="1"/>
</dbReference>
<evidence type="ECO:0000259" key="1">
    <source>
        <dbReference type="Pfam" id="PF04773"/>
    </source>
</evidence>
<accession>A0A1C3YXH0</accession>
<dbReference type="STRING" id="1335309.GA0116948_101151"/>
<evidence type="ECO:0000313" key="3">
    <source>
        <dbReference type="EMBL" id="SCB74801.1"/>
    </source>
</evidence>
<gene>
    <name evidence="3" type="ORF">GA0116948_101151</name>
</gene>
<dbReference type="InterPro" id="IPR032508">
    <property type="entry name" value="FecR_C"/>
</dbReference>
<dbReference type="Gene3D" id="3.55.50.30">
    <property type="match status" value="1"/>
</dbReference>
<evidence type="ECO:0000313" key="4">
    <source>
        <dbReference type="Proteomes" id="UP000242818"/>
    </source>
</evidence>
<proteinExistence type="predicted"/>
<evidence type="ECO:0000259" key="2">
    <source>
        <dbReference type="Pfam" id="PF16344"/>
    </source>
</evidence>
<dbReference type="Pfam" id="PF16344">
    <property type="entry name" value="FecR_C"/>
    <property type="match status" value="1"/>
</dbReference>
<organism evidence="3 4">
    <name type="scientific">Chitinophaga costaii</name>
    <dbReference type="NCBI Taxonomy" id="1335309"/>
    <lineage>
        <taxon>Bacteria</taxon>
        <taxon>Pseudomonadati</taxon>
        <taxon>Bacteroidota</taxon>
        <taxon>Chitinophagia</taxon>
        <taxon>Chitinophagales</taxon>
        <taxon>Chitinophagaceae</taxon>
        <taxon>Chitinophaga</taxon>
    </lineage>
</organism>
<name>A0A1C3YXH0_9BACT</name>
<dbReference type="InterPro" id="IPR006860">
    <property type="entry name" value="FecR"/>
</dbReference>
<dbReference type="OrthoDB" id="1452822at2"/>
<sequence>MAQKESPLILIIRHFNAPDDAVLAADIQHWRAQQPDHERYYQEVHQLWMAAADAGALAQVDVHASVARLAAKIGLDEGELFTVERLRPRNHLLQWAVGLAAAVVVSVLVYRQYRPAAIHSITRVTHAFKDSVLLSDGSMVYLDTNTAVTYPEQFAAGNRTISFASGNAFFKIAPDDARPFTIDMGHTAVRVLGTSFNIRKAPEQIHVDVKSGRIMFLANDQPKAILNAGAAASYNLQNDSITTFLHQQQNSDAWLTGELRFSDAPLSEVFRTLETYYHVTIDLDTNLSTLGKLNANFNNNKLEEVITLLEQTYPIRIVQKGDRLIIKSKHAL</sequence>
<dbReference type="RefSeq" id="WP_089707984.1">
    <property type="nucleotide sequence ID" value="NZ_FMAR01000001.1"/>
</dbReference>
<protein>
    <submittedName>
        <fullName evidence="3">FecR family protein</fullName>
    </submittedName>
</protein>